<gene>
    <name evidence="1" type="ORF">BpHYR1_005465</name>
</gene>
<accession>A0A3M7S3E0</accession>
<name>A0A3M7S3E0_BRAPC</name>
<dbReference type="Proteomes" id="UP000276133">
    <property type="component" value="Unassembled WGS sequence"/>
</dbReference>
<keyword evidence="2" id="KW-1185">Reference proteome</keyword>
<comment type="caution">
    <text evidence="1">The sequence shown here is derived from an EMBL/GenBank/DDBJ whole genome shotgun (WGS) entry which is preliminary data.</text>
</comment>
<proteinExistence type="predicted"/>
<organism evidence="1 2">
    <name type="scientific">Brachionus plicatilis</name>
    <name type="common">Marine rotifer</name>
    <name type="synonym">Brachionus muelleri</name>
    <dbReference type="NCBI Taxonomy" id="10195"/>
    <lineage>
        <taxon>Eukaryota</taxon>
        <taxon>Metazoa</taxon>
        <taxon>Spiralia</taxon>
        <taxon>Gnathifera</taxon>
        <taxon>Rotifera</taxon>
        <taxon>Eurotatoria</taxon>
        <taxon>Monogononta</taxon>
        <taxon>Pseudotrocha</taxon>
        <taxon>Ploima</taxon>
        <taxon>Brachionidae</taxon>
        <taxon>Brachionus</taxon>
    </lineage>
</organism>
<evidence type="ECO:0000313" key="1">
    <source>
        <dbReference type="EMBL" id="RNA30117.1"/>
    </source>
</evidence>
<protein>
    <submittedName>
        <fullName evidence="1">Uncharacterized protein</fullName>
    </submittedName>
</protein>
<dbReference type="EMBL" id="REGN01002122">
    <property type="protein sequence ID" value="RNA30117.1"/>
    <property type="molecule type" value="Genomic_DNA"/>
</dbReference>
<reference evidence="1 2" key="1">
    <citation type="journal article" date="2018" name="Sci. Rep.">
        <title>Genomic signatures of local adaptation to the degree of environmental predictability in rotifers.</title>
        <authorList>
            <person name="Franch-Gras L."/>
            <person name="Hahn C."/>
            <person name="Garcia-Roger E.M."/>
            <person name="Carmona M.J."/>
            <person name="Serra M."/>
            <person name="Gomez A."/>
        </authorList>
    </citation>
    <scope>NUCLEOTIDE SEQUENCE [LARGE SCALE GENOMIC DNA]</scope>
    <source>
        <strain evidence="1">HYR1</strain>
    </source>
</reference>
<dbReference type="AlphaFoldDB" id="A0A3M7S3E0"/>
<evidence type="ECO:0000313" key="2">
    <source>
        <dbReference type="Proteomes" id="UP000276133"/>
    </source>
</evidence>
<sequence length="95" mass="10741">MALNLFFCKGQHSTMSQVIVSLKSRNEKEAQGSSGSIPLDEKTSVMTLETIRKLSRIRETCSNYTSLPLRLILLKRKKAVRYSGVPDLMFGNEFN</sequence>